<proteinExistence type="predicted"/>
<accession>A0A1E7NVW6</accession>
<gene>
    <name evidence="1" type="ORF">E7N58_09530</name>
    <name evidence="2" type="ORF">F8Y55_03995</name>
</gene>
<evidence type="ECO:0000313" key="3">
    <source>
        <dbReference type="Proteomes" id="UP000358933"/>
    </source>
</evidence>
<dbReference type="AlphaFoldDB" id="A0A1E7NVW6"/>
<comment type="caution">
    <text evidence="2">The sequence shown here is derived from an EMBL/GenBank/DDBJ whole genome shotgun (WGS) entry which is preliminary data.</text>
</comment>
<evidence type="ECO:0000313" key="4">
    <source>
        <dbReference type="Proteomes" id="UP000421425"/>
    </source>
</evidence>
<dbReference type="Proteomes" id="UP000358933">
    <property type="component" value="Unassembled WGS sequence"/>
</dbReference>
<dbReference type="EMBL" id="AALHBX010000004">
    <property type="protein sequence ID" value="ECZ5737823.1"/>
    <property type="molecule type" value="Genomic_DNA"/>
</dbReference>
<organism evidence="2 4">
    <name type="scientific">Campylobacter jejuni</name>
    <dbReference type="NCBI Taxonomy" id="197"/>
    <lineage>
        <taxon>Bacteria</taxon>
        <taxon>Pseudomonadati</taxon>
        <taxon>Campylobacterota</taxon>
        <taxon>Epsilonproteobacteria</taxon>
        <taxon>Campylobacterales</taxon>
        <taxon>Campylobacteraceae</taxon>
        <taxon>Campylobacter</taxon>
    </lineage>
</organism>
<sequence>MSKKELAKSLFIQGKSIKDICVLTGLSRQGIYCMKKDDFSKGIDWESLKLAALRDEKDLENKEAMFLNALIGEFERFLESASKNELDIDTLEALNKYAKTYWTIKAPQKVDVKALNLQTCKKTIDSIIELASTNEAVCEWLSDNSDLIISKVLK</sequence>
<evidence type="ECO:0000313" key="1">
    <source>
        <dbReference type="EMBL" id="EAK8194363.1"/>
    </source>
</evidence>
<dbReference type="RefSeq" id="WP_002865847.1">
    <property type="nucleotide sequence ID" value="NZ_BTDP01000025.1"/>
</dbReference>
<dbReference type="EMBL" id="AACJKW010000023">
    <property type="protein sequence ID" value="EAK8194363.1"/>
    <property type="molecule type" value="Genomic_DNA"/>
</dbReference>
<reference evidence="1 3" key="1">
    <citation type="submission" date="2019-04" db="EMBL/GenBank/DDBJ databases">
        <authorList>
            <person name="Ashton P.M."/>
            <person name="Dallman T."/>
            <person name="Nair S."/>
            <person name="De Pinna E."/>
            <person name="Peters T."/>
            <person name="Grant K."/>
        </authorList>
    </citation>
    <scope>NUCLEOTIDE SEQUENCE [LARGE SCALE GENOMIC DNA]</scope>
    <source>
        <strain evidence="1 3">OXC2299</strain>
    </source>
</reference>
<reference evidence="2 4" key="2">
    <citation type="submission" date="2019-10" db="EMBL/GenBank/DDBJ databases">
        <authorList>
            <consortium name="PulseNet: The National Subtyping Network for Foodborne Disease Surveillance"/>
            <person name="Tarr C.L."/>
            <person name="Trees E."/>
            <person name="Katz L.S."/>
            <person name="Carleton-Romer H.A."/>
            <person name="Stroika S."/>
            <person name="Kucerova Z."/>
            <person name="Roache K.F."/>
            <person name="Sabol A.L."/>
            <person name="Besser J."/>
            <person name="Gerner-Smidt P."/>
        </authorList>
    </citation>
    <scope>NUCLEOTIDE SEQUENCE [LARGE SCALE GENOMIC DNA]</scope>
    <source>
        <strain evidence="2 4">PNUSAC012091</strain>
    </source>
</reference>
<protein>
    <submittedName>
        <fullName evidence="2">DUF1804 family protein</fullName>
    </submittedName>
</protein>
<dbReference type="InterPro" id="IPR014926">
    <property type="entry name" value="Phage_D3112_Orf24"/>
</dbReference>
<dbReference type="Proteomes" id="UP000421425">
    <property type="component" value="Unassembled WGS sequence"/>
</dbReference>
<dbReference type="Pfam" id="PF08822">
    <property type="entry name" value="DUF1804"/>
    <property type="match status" value="1"/>
</dbReference>
<name>A0A1E7NVW6_CAMJU</name>
<evidence type="ECO:0000313" key="2">
    <source>
        <dbReference type="EMBL" id="ECZ5737823.1"/>
    </source>
</evidence>